<comment type="caution">
    <text evidence="1">The sequence shown here is derived from an EMBL/GenBank/DDBJ whole genome shotgun (WGS) entry which is preliminary data.</text>
</comment>
<accession>A0A445HX27</accession>
<evidence type="ECO:0000313" key="2">
    <source>
        <dbReference type="Proteomes" id="UP000289340"/>
    </source>
</evidence>
<keyword evidence="2" id="KW-1185">Reference proteome</keyword>
<gene>
    <name evidence="1" type="ORF">D0Y65_028987</name>
</gene>
<dbReference type="Proteomes" id="UP000289340">
    <property type="component" value="Chromosome 11"/>
</dbReference>
<organism evidence="1 2">
    <name type="scientific">Glycine soja</name>
    <name type="common">Wild soybean</name>
    <dbReference type="NCBI Taxonomy" id="3848"/>
    <lineage>
        <taxon>Eukaryota</taxon>
        <taxon>Viridiplantae</taxon>
        <taxon>Streptophyta</taxon>
        <taxon>Embryophyta</taxon>
        <taxon>Tracheophyta</taxon>
        <taxon>Spermatophyta</taxon>
        <taxon>Magnoliopsida</taxon>
        <taxon>eudicotyledons</taxon>
        <taxon>Gunneridae</taxon>
        <taxon>Pentapetalae</taxon>
        <taxon>rosids</taxon>
        <taxon>fabids</taxon>
        <taxon>Fabales</taxon>
        <taxon>Fabaceae</taxon>
        <taxon>Papilionoideae</taxon>
        <taxon>50 kb inversion clade</taxon>
        <taxon>NPAAA clade</taxon>
        <taxon>indigoferoid/millettioid clade</taxon>
        <taxon>Phaseoleae</taxon>
        <taxon>Glycine</taxon>
        <taxon>Glycine subgen. Soja</taxon>
    </lineage>
</organism>
<evidence type="ECO:0000313" key="1">
    <source>
        <dbReference type="EMBL" id="RZB78365.1"/>
    </source>
</evidence>
<name>A0A445HX27_GLYSO</name>
<reference evidence="1 2" key="1">
    <citation type="submission" date="2018-09" db="EMBL/GenBank/DDBJ databases">
        <title>A high-quality reference genome of wild soybean provides a powerful tool to mine soybean genomes.</title>
        <authorList>
            <person name="Xie M."/>
            <person name="Chung C.Y.L."/>
            <person name="Li M.-W."/>
            <person name="Wong F.-L."/>
            <person name="Chan T.-F."/>
            <person name="Lam H.-M."/>
        </authorList>
    </citation>
    <scope>NUCLEOTIDE SEQUENCE [LARGE SCALE GENOMIC DNA]</scope>
    <source>
        <strain evidence="2">cv. W05</strain>
        <tissue evidence="1">Hypocotyl of etiolated seedlings</tissue>
    </source>
</reference>
<sequence>MEDLEAPRAFADVNNIREIINFVKSAPDKIPFAQLISNFSVVQERCRIIPSFDHMDYMDMDMDRLNHLLSALDAWIQIKSPILPGGQELRSENHRRRE</sequence>
<protein>
    <submittedName>
        <fullName evidence="1">Uncharacterized protein</fullName>
    </submittedName>
</protein>
<dbReference type="AlphaFoldDB" id="A0A445HX27"/>
<dbReference type="EMBL" id="QZWG01000011">
    <property type="protein sequence ID" value="RZB78365.1"/>
    <property type="molecule type" value="Genomic_DNA"/>
</dbReference>
<proteinExistence type="predicted"/>